<feature type="region of interest" description="Disordered" evidence="1">
    <location>
        <begin position="770"/>
        <end position="798"/>
    </location>
</feature>
<accession>A0A2R6WHG6</accession>
<dbReference type="Proteomes" id="UP000244005">
    <property type="component" value="Unassembled WGS sequence"/>
</dbReference>
<feature type="compositionally biased region" description="Polar residues" evidence="1">
    <location>
        <begin position="575"/>
        <end position="586"/>
    </location>
</feature>
<feature type="compositionally biased region" description="Basic and acidic residues" evidence="1">
    <location>
        <begin position="455"/>
        <end position="469"/>
    </location>
</feature>
<dbReference type="Gramene" id="Mp4g22110.1">
    <property type="protein sequence ID" value="Mp4g22110.1.cds"/>
    <property type="gene ID" value="Mp4g22110"/>
</dbReference>
<feature type="region of interest" description="Disordered" evidence="1">
    <location>
        <begin position="566"/>
        <end position="617"/>
    </location>
</feature>
<feature type="compositionally biased region" description="Basic and acidic residues" evidence="1">
    <location>
        <begin position="690"/>
        <end position="702"/>
    </location>
</feature>
<organism evidence="2 3">
    <name type="scientific">Marchantia polymorpha</name>
    <name type="common">Common liverwort</name>
    <name type="synonym">Marchantia aquatica</name>
    <dbReference type="NCBI Taxonomy" id="3197"/>
    <lineage>
        <taxon>Eukaryota</taxon>
        <taxon>Viridiplantae</taxon>
        <taxon>Streptophyta</taxon>
        <taxon>Embryophyta</taxon>
        <taxon>Marchantiophyta</taxon>
        <taxon>Marchantiopsida</taxon>
        <taxon>Marchantiidae</taxon>
        <taxon>Marchantiales</taxon>
        <taxon>Marchantiaceae</taxon>
        <taxon>Marchantia</taxon>
    </lineage>
</organism>
<dbReference type="EMBL" id="KZ772762">
    <property type="protein sequence ID" value="PTQ33273.1"/>
    <property type="molecule type" value="Genomic_DNA"/>
</dbReference>
<feature type="region of interest" description="Disordered" evidence="1">
    <location>
        <begin position="450"/>
        <end position="473"/>
    </location>
</feature>
<reference evidence="3" key="1">
    <citation type="journal article" date="2017" name="Cell">
        <title>Insights into land plant evolution garnered from the Marchantia polymorpha genome.</title>
        <authorList>
            <person name="Bowman J.L."/>
            <person name="Kohchi T."/>
            <person name="Yamato K.T."/>
            <person name="Jenkins J."/>
            <person name="Shu S."/>
            <person name="Ishizaki K."/>
            <person name="Yamaoka S."/>
            <person name="Nishihama R."/>
            <person name="Nakamura Y."/>
            <person name="Berger F."/>
            <person name="Adam C."/>
            <person name="Aki S.S."/>
            <person name="Althoff F."/>
            <person name="Araki T."/>
            <person name="Arteaga-Vazquez M.A."/>
            <person name="Balasubrmanian S."/>
            <person name="Barry K."/>
            <person name="Bauer D."/>
            <person name="Boehm C.R."/>
            <person name="Briginshaw L."/>
            <person name="Caballero-Perez J."/>
            <person name="Catarino B."/>
            <person name="Chen F."/>
            <person name="Chiyoda S."/>
            <person name="Chovatia M."/>
            <person name="Davies K.M."/>
            <person name="Delmans M."/>
            <person name="Demura T."/>
            <person name="Dierschke T."/>
            <person name="Dolan L."/>
            <person name="Dorantes-Acosta A.E."/>
            <person name="Eklund D.M."/>
            <person name="Florent S.N."/>
            <person name="Flores-Sandoval E."/>
            <person name="Fujiyama A."/>
            <person name="Fukuzawa H."/>
            <person name="Galik B."/>
            <person name="Grimanelli D."/>
            <person name="Grimwood J."/>
            <person name="Grossniklaus U."/>
            <person name="Hamada T."/>
            <person name="Haseloff J."/>
            <person name="Hetherington A.J."/>
            <person name="Higo A."/>
            <person name="Hirakawa Y."/>
            <person name="Hundley H.N."/>
            <person name="Ikeda Y."/>
            <person name="Inoue K."/>
            <person name="Inoue S.I."/>
            <person name="Ishida S."/>
            <person name="Jia Q."/>
            <person name="Kakita M."/>
            <person name="Kanazawa T."/>
            <person name="Kawai Y."/>
            <person name="Kawashima T."/>
            <person name="Kennedy M."/>
            <person name="Kinose K."/>
            <person name="Kinoshita T."/>
            <person name="Kohara Y."/>
            <person name="Koide E."/>
            <person name="Komatsu K."/>
            <person name="Kopischke S."/>
            <person name="Kubo M."/>
            <person name="Kyozuka J."/>
            <person name="Lagercrantz U."/>
            <person name="Lin S.S."/>
            <person name="Lindquist E."/>
            <person name="Lipzen A.M."/>
            <person name="Lu C.W."/>
            <person name="De Luna E."/>
            <person name="Martienssen R.A."/>
            <person name="Minamino N."/>
            <person name="Mizutani M."/>
            <person name="Mizutani M."/>
            <person name="Mochizuki N."/>
            <person name="Monte I."/>
            <person name="Mosher R."/>
            <person name="Nagasaki H."/>
            <person name="Nakagami H."/>
            <person name="Naramoto S."/>
            <person name="Nishitani K."/>
            <person name="Ohtani M."/>
            <person name="Okamoto T."/>
            <person name="Okumura M."/>
            <person name="Phillips J."/>
            <person name="Pollak B."/>
            <person name="Reinders A."/>
            <person name="Rovekamp M."/>
            <person name="Sano R."/>
            <person name="Sawa S."/>
            <person name="Schmid M.W."/>
            <person name="Shirakawa M."/>
            <person name="Solano R."/>
            <person name="Spunde A."/>
            <person name="Suetsugu N."/>
            <person name="Sugano S."/>
            <person name="Sugiyama A."/>
            <person name="Sun R."/>
            <person name="Suzuki Y."/>
            <person name="Takenaka M."/>
            <person name="Takezawa D."/>
            <person name="Tomogane H."/>
            <person name="Tsuzuki M."/>
            <person name="Ueda T."/>
            <person name="Umeda M."/>
            <person name="Ward J.M."/>
            <person name="Watanabe Y."/>
            <person name="Yazaki K."/>
            <person name="Yokoyama R."/>
            <person name="Yoshitake Y."/>
            <person name="Yotsui I."/>
            <person name="Zachgo S."/>
            <person name="Schmutz J."/>
        </authorList>
    </citation>
    <scope>NUCLEOTIDE SEQUENCE [LARGE SCALE GENOMIC DNA]</scope>
    <source>
        <strain evidence="3">Tak-1</strain>
    </source>
</reference>
<feature type="compositionally biased region" description="Polar residues" evidence="1">
    <location>
        <begin position="595"/>
        <end position="608"/>
    </location>
</feature>
<keyword evidence="3" id="KW-1185">Reference proteome</keyword>
<evidence type="ECO:0000313" key="3">
    <source>
        <dbReference type="Proteomes" id="UP000244005"/>
    </source>
</evidence>
<gene>
    <name evidence="2" type="ORF">MARPO_0090s0019</name>
</gene>
<feature type="region of interest" description="Disordered" evidence="1">
    <location>
        <begin position="338"/>
        <end position="402"/>
    </location>
</feature>
<feature type="region of interest" description="Disordered" evidence="1">
    <location>
        <begin position="525"/>
        <end position="552"/>
    </location>
</feature>
<feature type="region of interest" description="Disordered" evidence="1">
    <location>
        <begin position="175"/>
        <end position="196"/>
    </location>
</feature>
<name>A0A2R6WHG6_MARPO</name>
<feature type="region of interest" description="Disordered" evidence="1">
    <location>
        <begin position="690"/>
        <end position="712"/>
    </location>
</feature>
<protein>
    <submittedName>
        <fullName evidence="2">Uncharacterized protein</fullName>
    </submittedName>
</protein>
<evidence type="ECO:0000256" key="1">
    <source>
        <dbReference type="SAM" id="MobiDB-lite"/>
    </source>
</evidence>
<dbReference type="OrthoDB" id="1932631at2759"/>
<dbReference type="AlphaFoldDB" id="A0A2R6WHG6"/>
<evidence type="ECO:0000313" key="2">
    <source>
        <dbReference type="EMBL" id="PTQ33273.1"/>
    </source>
</evidence>
<proteinExistence type="predicted"/>
<sequence length="862" mass="95933">MGCEKFRDGGMGVGGVRASMERRWLINAKTTVMRQRKWQEVRMQKEQEEMKKVAEILEKRKRERARLAAYIHMQPAKCAVNATKCTRKVTKRSNWNTCLMEDQELILRLREKSAVARNSYNQRADIAADDLWQGSEKGQHYGTYTNSYRKGYHAPEHNFLMATRYMDDTAYEIYSNPERDHNDSDQVSEASAAKGSIRSEPLRSAIWAPRDVPTYASMAEEVRYQPAAKAKRFSAIASEKGDDHQPGLRLEKHFQAPATKSNHRVVSKLAESHAEAYSRAASSAALGQKESSSKPDSDLREEILKARLANEAATARLIAEVSAIESRLEDCNRSLQPLDFREGESEGITGELNQYTSDTDPLSGESCGETDSNFSSDSDEVASASFQKTTTDRNENGLGKPQHEAFQPCKQVIEKKVVAAASDPQPSNDIDWNTVTVGSPESCHDMQMVSTETNSRNEEKARSYEDQKSHRSSKIMAAAADNPDTETSSEIDWNLVTASSPESCEKIEGNSFQATREACTYHKEVKAGSEESPAGTSEGKAATTVKSRKDSPQVWEIDWDNHTDRWLNNRKDSNQIKQQARPSSLSGIGEWRLPANQNSVRQQQTEDSVSLREERQRIESCSRRPPIIPEGNGNSCRARVELPVLPLHHLNLGISQPMYRNCMQTHSVQPGYHQAENNLQDASRGVGFGKRFDSSPDKENYRKSQSGALTEEEEKIFASLERLDWKLAALHTRSVSTGRDSYVSQGEFSTKSAPAVMGPPIKKLGHAGVHSAKKPIPYSTVPPRPLTPQSQRPPTGLRRRRQVGLTNKCAGKASNSCPKYVAGSSKDTCVQSEMGSEKLHSSRGTIVCHQSAGQLFHAVSAY</sequence>
<feature type="compositionally biased region" description="Polar residues" evidence="1">
    <location>
        <begin position="351"/>
        <end position="360"/>
    </location>
</feature>